<dbReference type="AlphaFoldDB" id="A0A0F9RHK2"/>
<proteinExistence type="predicted"/>
<protein>
    <submittedName>
        <fullName evidence="1">Uncharacterized protein</fullName>
    </submittedName>
</protein>
<sequence length="132" mass="14978">MTINTHTSRPPKNTLRVQGWKDLPKDRSMARYEIPTADGGTRVITLKSGNRVVLDALISRPLLCASPVRISDRVCILRHEYGVPIDREMYDGDEASEGQRFGVYFIGHGVRRIEQGADREFCHPLKGERSDR</sequence>
<evidence type="ECO:0000313" key="1">
    <source>
        <dbReference type="EMBL" id="KKN49222.1"/>
    </source>
</evidence>
<gene>
    <name evidence="1" type="ORF">LCGC14_0645190</name>
</gene>
<organism evidence="1">
    <name type="scientific">marine sediment metagenome</name>
    <dbReference type="NCBI Taxonomy" id="412755"/>
    <lineage>
        <taxon>unclassified sequences</taxon>
        <taxon>metagenomes</taxon>
        <taxon>ecological metagenomes</taxon>
    </lineage>
</organism>
<comment type="caution">
    <text evidence="1">The sequence shown here is derived from an EMBL/GenBank/DDBJ whole genome shotgun (WGS) entry which is preliminary data.</text>
</comment>
<accession>A0A0F9RHK2</accession>
<reference evidence="1" key="1">
    <citation type="journal article" date="2015" name="Nature">
        <title>Complex archaea that bridge the gap between prokaryotes and eukaryotes.</title>
        <authorList>
            <person name="Spang A."/>
            <person name="Saw J.H."/>
            <person name="Jorgensen S.L."/>
            <person name="Zaremba-Niedzwiedzka K."/>
            <person name="Martijn J."/>
            <person name="Lind A.E."/>
            <person name="van Eijk R."/>
            <person name="Schleper C."/>
            <person name="Guy L."/>
            <person name="Ettema T.J."/>
        </authorList>
    </citation>
    <scope>NUCLEOTIDE SEQUENCE</scope>
</reference>
<dbReference type="EMBL" id="LAZR01001178">
    <property type="protein sequence ID" value="KKN49222.1"/>
    <property type="molecule type" value="Genomic_DNA"/>
</dbReference>
<name>A0A0F9RHK2_9ZZZZ</name>